<accession>A0ACB7Z8B2</accession>
<reference evidence="1 2" key="1">
    <citation type="journal article" date="2021" name="Hortic Res">
        <title>High-quality reference genome and annotation aids understanding of berry development for evergreen blueberry (Vaccinium darrowii).</title>
        <authorList>
            <person name="Yu J."/>
            <person name="Hulse-Kemp A.M."/>
            <person name="Babiker E."/>
            <person name="Staton M."/>
        </authorList>
    </citation>
    <scope>NUCLEOTIDE SEQUENCE [LARGE SCALE GENOMIC DNA]</scope>
    <source>
        <strain evidence="2">cv. NJ 8807/NJ 8810</strain>
        <tissue evidence="1">Young leaf</tissue>
    </source>
</reference>
<evidence type="ECO:0000313" key="1">
    <source>
        <dbReference type="EMBL" id="KAH7861802.1"/>
    </source>
</evidence>
<sequence>MTPEIAAPFYLLLLFLILSSLLHRPTFAFKKSYVVYFGAHSHGKDVSSSDCDQVTESHYDFLGSFLGRDKAKDAIFYSYTRHINGFAATLEDEEAAQIANHPKVVSIFPNEGRKLHTTRSWDFLELETDGVIHSSSIWNKARFGEDTIIGNLDTGVWPESQSFSDEEMGPIPSKWKGICENDADHSFHCNKKLIGARYFNKGYAAGTGSLNSSLNSPRDTDGHGSHTLSTAAGNFVPGASVFGYGNGTAKGGSPRARVAAYKVCGPPVAGNECFDADILAAFDFAIHDGVDVLSVSLGGNPVPFINDSVAIGSLHAVRHGIVVVCSAGNSGPANGSVSNLAPWQITVGASTMDRQFPSYVFLGNKMHLKGESLSPKALPNNKFFAIISAADAKAANASAVDAILCKAGSLDPKKANGKILVCLRGVTDRVDKGEQAALVGAVGMVLANDVLSGNEILADAHVLPASHINYTDGVAIFKYVNYSRSPMAYITRPTTQLRTKPAPFMAAFSSVGPNTIAPDILKPDITAPGVSIIAAYTEAQGPTNEVFDTRRVLFNSVSGTSMSCPHVSGIVGLLKTLYPSWSPAAIRSAIMTTAQTQDNSKEPLTNAYYLPATPLNFGAGHVDPNRAMDPGLIYDLTSNDYLKFLCALGYNETQISMLSGSHYTCPKANISLANFNYPSITVPMLNGSTTVTRTVKNVGSPATYSVHVQNPVGISVSVSPEKLMFRKVGQQKSFKVSMKIEEGNNRSDYVFGRLTWSDGKHYVSSPIVVKAV</sequence>
<comment type="caution">
    <text evidence="1">The sequence shown here is derived from an EMBL/GenBank/DDBJ whole genome shotgun (WGS) entry which is preliminary data.</text>
</comment>
<gene>
    <name evidence="1" type="ORF">Vadar_031045</name>
</gene>
<evidence type="ECO:0000313" key="2">
    <source>
        <dbReference type="Proteomes" id="UP000828048"/>
    </source>
</evidence>
<keyword evidence="2" id="KW-1185">Reference proteome</keyword>
<protein>
    <submittedName>
        <fullName evidence="1">Uncharacterized protein</fullName>
    </submittedName>
</protein>
<name>A0ACB7Z8B2_9ERIC</name>
<proteinExistence type="predicted"/>
<organism evidence="1 2">
    <name type="scientific">Vaccinium darrowii</name>
    <dbReference type="NCBI Taxonomy" id="229202"/>
    <lineage>
        <taxon>Eukaryota</taxon>
        <taxon>Viridiplantae</taxon>
        <taxon>Streptophyta</taxon>
        <taxon>Embryophyta</taxon>
        <taxon>Tracheophyta</taxon>
        <taxon>Spermatophyta</taxon>
        <taxon>Magnoliopsida</taxon>
        <taxon>eudicotyledons</taxon>
        <taxon>Gunneridae</taxon>
        <taxon>Pentapetalae</taxon>
        <taxon>asterids</taxon>
        <taxon>Ericales</taxon>
        <taxon>Ericaceae</taxon>
        <taxon>Vaccinioideae</taxon>
        <taxon>Vaccinieae</taxon>
        <taxon>Vaccinium</taxon>
    </lineage>
</organism>
<dbReference type="Proteomes" id="UP000828048">
    <property type="component" value="Chromosome 4"/>
</dbReference>
<dbReference type="EMBL" id="CM037154">
    <property type="protein sequence ID" value="KAH7861802.1"/>
    <property type="molecule type" value="Genomic_DNA"/>
</dbReference>